<dbReference type="InterPro" id="IPR036097">
    <property type="entry name" value="HisK_dim/P_sf"/>
</dbReference>
<dbReference type="InterPro" id="IPR035965">
    <property type="entry name" value="PAS-like_dom_sf"/>
</dbReference>
<keyword evidence="2" id="KW-0175">Coiled coil</keyword>
<dbReference type="Pfam" id="PF02518">
    <property type="entry name" value="HATPase_c"/>
    <property type="match status" value="1"/>
</dbReference>
<feature type="domain" description="CheR-type methyltransferase" evidence="5">
    <location>
        <begin position="208"/>
        <end position="453"/>
    </location>
</feature>
<protein>
    <submittedName>
        <fullName evidence="6">Chemotaxis protein CheR</fullName>
    </submittedName>
</protein>
<reference evidence="6 7" key="1">
    <citation type="journal article" date="2016" name="Int. J. Syst. Evol. Microbiol.">
        <title>Panacibacter ginsenosidivorans gen. nov., sp. nov., with ginsenoside converting activity isolated from soil of a ginseng field.</title>
        <authorList>
            <person name="Siddiqi M.Z."/>
            <person name="Muhammad Shafi S."/>
            <person name="Choi K.D."/>
            <person name="Im W.T."/>
        </authorList>
    </citation>
    <scope>NUCLEOTIDE SEQUENCE [LARGE SCALE GENOMIC DNA]</scope>
    <source>
        <strain evidence="6 7">Gsoil1550</strain>
    </source>
</reference>
<evidence type="ECO:0000313" key="7">
    <source>
        <dbReference type="Proteomes" id="UP000321533"/>
    </source>
</evidence>
<feature type="active site" evidence="1">
    <location>
        <position position="130"/>
    </location>
</feature>
<dbReference type="InterPro" id="IPR050903">
    <property type="entry name" value="Bact_Chemotaxis_MeTrfase"/>
</dbReference>
<evidence type="ECO:0000259" key="5">
    <source>
        <dbReference type="PROSITE" id="PS50123"/>
    </source>
</evidence>
<sequence length="1059" mass="119724">MKNEQYIIAIGASAGGLQEINSFFDHTPLDGVSYIVIQHLSADYKSMMAALLAKHTKLKVVEAQNNMFVESNNIYLIPSTNIMTIDDGRLLLTDKVKGIPNRTINTFFNSLANERGNKAIGIILSGTGSDGTEGIEAIKNGGGMVIVSDPKTAEFNEMPISAIASGNADYVVEPEQMPNIIEQYVAEKTKLPDEEFSNEEEEKIMGNITDLIKEQLPVDFSDYKTTTIFRRIRRRASLLNYRNMESYFGLLKTNKAELQILAKDFLISVTSFFRDPDAFEILKTKVIPGIIKDKSNGEEIKIWVAGCATGEEAYSLAMLVQEELTATQKDNTVKIFATDIDSDALQFAAKGVYNERNIKNLSPERLEMFFTKQANGYKIKDGIRKMLIFAHHDLVKNPPYCNMDIISCRNLLIYMKHDLQKKIFHLLHFGLCNGGYLFLGPSENISEITSSFEEIDKKWKIYKNIEKKRVLNFESLTPVIIERKVSASPHGQKDPKENNKTALPEAFDKELMITLGYAGLWVDENNQVISSFGDTSKLLLQKLFNHNLVDLLQKTLAIAYSTAALEADKRNETIVVKEINVMINSSASAATLIVKPLTIHEDGSKERLVLLKENESLSVSGKNQRLFDEKVFAGEYLVNIEKELKETKEKLASTYELLRASDENMQSFNEELLSANEELQSTNEEMQSVNEELHTVNAEYDLRNRELSNLNDDLNNYFRSNINGQIFVSRDLLLKKFSPGAAKHINLLETDIGRPLSNISINIKFETIEQDVKEVVRSGGVITREVEATNGKWYQVMTMPYIRQADNTIDGAIITFNDITELKIIQQELDEKNKSLTLINADLDNFVYTASHDLLGPVANIEQIIYMLEDKKTLFDEEVVDYLNMLSSAVNKFKTVIKDLTKISQLENTKEEKELINIDEMIDDIIESIQDKVTATNAQVRRELNVAEIRFSTKNFRSVVYNLINNALKFRSPSRVPEIMIRTEELDDFILLTVKDNGIGMDESKIDTIFKMYGRLNDDIEGQGLGLFLIKKIINASGGKIEVESEAGKGTTFKIFFKK</sequence>
<dbReference type="Proteomes" id="UP000321533">
    <property type="component" value="Chromosome"/>
</dbReference>
<dbReference type="Gene3D" id="3.30.565.10">
    <property type="entry name" value="Histidine kinase-like ATPase, C-terminal domain"/>
    <property type="match status" value="1"/>
</dbReference>
<dbReference type="PROSITE" id="PS50109">
    <property type="entry name" value="HIS_KIN"/>
    <property type="match status" value="1"/>
</dbReference>
<dbReference type="InterPro" id="IPR000673">
    <property type="entry name" value="Sig_transdc_resp-reg_Me-estase"/>
</dbReference>
<dbReference type="InterPro" id="IPR036890">
    <property type="entry name" value="HATPase_C_sf"/>
</dbReference>
<dbReference type="CDD" id="cd16434">
    <property type="entry name" value="CheB-CheR_fusion"/>
    <property type="match status" value="1"/>
</dbReference>
<dbReference type="SUPFAM" id="SSF53335">
    <property type="entry name" value="S-adenosyl-L-methionine-dependent methyltransferases"/>
    <property type="match status" value="1"/>
</dbReference>
<dbReference type="SUPFAM" id="SSF47757">
    <property type="entry name" value="Chemotaxis receptor methyltransferase CheR, N-terminal domain"/>
    <property type="match status" value="1"/>
</dbReference>
<dbReference type="PANTHER" id="PTHR24422">
    <property type="entry name" value="CHEMOTAXIS PROTEIN METHYLTRANSFERASE"/>
    <property type="match status" value="1"/>
</dbReference>
<dbReference type="InterPro" id="IPR000780">
    <property type="entry name" value="CheR_MeTrfase"/>
</dbReference>
<dbReference type="AlphaFoldDB" id="A0A5B8V3J8"/>
<evidence type="ECO:0000313" key="6">
    <source>
        <dbReference type="EMBL" id="QEC66000.1"/>
    </source>
</evidence>
<dbReference type="GO" id="GO:0008757">
    <property type="term" value="F:S-adenosylmethionine-dependent methyltransferase activity"/>
    <property type="evidence" value="ECO:0007669"/>
    <property type="project" value="InterPro"/>
</dbReference>
<dbReference type="InterPro" id="IPR029063">
    <property type="entry name" value="SAM-dependent_MTases_sf"/>
</dbReference>
<feature type="active site" evidence="1">
    <location>
        <position position="39"/>
    </location>
</feature>
<proteinExistence type="predicted"/>
<evidence type="ECO:0000259" key="3">
    <source>
        <dbReference type="PROSITE" id="PS50109"/>
    </source>
</evidence>
<gene>
    <name evidence="6" type="ORF">FRZ67_01275</name>
</gene>
<evidence type="ECO:0000259" key="4">
    <source>
        <dbReference type="PROSITE" id="PS50122"/>
    </source>
</evidence>
<keyword evidence="1" id="KW-0378">Hydrolase</keyword>
<dbReference type="GO" id="GO:0008984">
    <property type="term" value="F:protein-glutamate methylesterase activity"/>
    <property type="evidence" value="ECO:0007669"/>
    <property type="project" value="InterPro"/>
</dbReference>
<accession>A0A5B8V3J8</accession>
<dbReference type="InterPro" id="IPR035909">
    <property type="entry name" value="CheB_C"/>
</dbReference>
<dbReference type="KEGG" id="pgin:FRZ67_01275"/>
<dbReference type="Gene3D" id="1.10.287.130">
    <property type="match status" value="1"/>
</dbReference>
<dbReference type="RefSeq" id="WP_147187800.1">
    <property type="nucleotide sequence ID" value="NZ_CP042435.1"/>
</dbReference>
<feature type="active site" evidence="1">
    <location>
        <position position="13"/>
    </location>
</feature>
<keyword evidence="7" id="KW-1185">Reference proteome</keyword>
<dbReference type="Pfam" id="PF01739">
    <property type="entry name" value="CheR"/>
    <property type="match status" value="1"/>
</dbReference>
<dbReference type="PANTHER" id="PTHR24422:SF27">
    <property type="entry name" value="PROTEIN-GLUTAMATE O-METHYLTRANSFERASE"/>
    <property type="match status" value="1"/>
</dbReference>
<keyword evidence="1" id="KW-0145">Chemotaxis</keyword>
<dbReference type="GO" id="GO:0000156">
    <property type="term" value="F:phosphorelay response regulator activity"/>
    <property type="evidence" value="ECO:0007669"/>
    <property type="project" value="InterPro"/>
</dbReference>
<dbReference type="GO" id="GO:0005737">
    <property type="term" value="C:cytoplasm"/>
    <property type="evidence" value="ECO:0007669"/>
    <property type="project" value="InterPro"/>
</dbReference>
<dbReference type="InterPro" id="IPR003594">
    <property type="entry name" value="HATPase_dom"/>
</dbReference>
<dbReference type="SMART" id="SM00387">
    <property type="entry name" value="HATPase_c"/>
    <property type="match status" value="1"/>
</dbReference>
<dbReference type="CDD" id="cd00075">
    <property type="entry name" value="HATPase"/>
    <property type="match status" value="1"/>
</dbReference>
<dbReference type="PROSITE" id="PS50123">
    <property type="entry name" value="CHER"/>
    <property type="match status" value="1"/>
</dbReference>
<name>A0A5B8V3J8_9BACT</name>
<dbReference type="Pfam" id="PF13596">
    <property type="entry name" value="PAS_10"/>
    <property type="match status" value="1"/>
</dbReference>
<dbReference type="Pfam" id="PF03705">
    <property type="entry name" value="CheR_N"/>
    <property type="match status" value="1"/>
</dbReference>
<dbReference type="PRINTS" id="PR00996">
    <property type="entry name" value="CHERMTFRASE"/>
</dbReference>
<feature type="coiled-coil region" evidence="2">
    <location>
        <begin position="637"/>
        <end position="699"/>
    </location>
</feature>
<evidence type="ECO:0000256" key="1">
    <source>
        <dbReference type="PROSITE-ProRule" id="PRU00050"/>
    </source>
</evidence>
<dbReference type="InterPro" id="IPR022642">
    <property type="entry name" value="CheR_C"/>
</dbReference>
<dbReference type="SUPFAM" id="SSF55785">
    <property type="entry name" value="PYP-like sensor domain (PAS domain)"/>
    <property type="match status" value="1"/>
</dbReference>
<evidence type="ECO:0000256" key="2">
    <source>
        <dbReference type="SAM" id="Coils"/>
    </source>
</evidence>
<dbReference type="EMBL" id="CP042435">
    <property type="protein sequence ID" value="QEC66000.1"/>
    <property type="molecule type" value="Genomic_DNA"/>
</dbReference>
<feature type="domain" description="Histidine kinase" evidence="3">
    <location>
        <begin position="849"/>
        <end position="1059"/>
    </location>
</feature>
<dbReference type="GO" id="GO:0000155">
    <property type="term" value="F:phosphorelay sensor kinase activity"/>
    <property type="evidence" value="ECO:0007669"/>
    <property type="project" value="InterPro"/>
</dbReference>
<feature type="domain" description="CheB-type methylesterase" evidence="4">
    <location>
        <begin position="1"/>
        <end position="188"/>
    </location>
</feature>
<organism evidence="6 7">
    <name type="scientific">Panacibacter ginsenosidivorans</name>
    <dbReference type="NCBI Taxonomy" id="1813871"/>
    <lineage>
        <taxon>Bacteria</taxon>
        <taxon>Pseudomonadati</taxon>
        <taxon>Bacteroidota</taxon>
        <taxon>Chitinophagia</taxon>
        <taxon>Chitinophagales</taxon>
        <taxon>Chitinophagaceae</taxon>
        <taxon>Panacibacter</taxon>
    </lineage>
</organism>
<dbReference type="SUPFAM" id="SSF47384">
    <property type="entry name" value="Homodimeric domain of signal transducing histidine kinase"/>
    <property type="match status" value="1"/>
</dbReference>
<dbReference type="InterPro" id="IPR005467">
    <property type="entry name" value="His_kinase_dom"/>
</dbReference>
<dbReference type="Gene3D" id="3.40.50.180">
    <property type="entry name" value="Methylesterase CheB, C-terminal domain"/>
    <property type="match status" value="1"/>
</dbReference>
<dbReference type="Gene3D" id="3.30.450.20">
    <property type="entry name" value="PAS domain"/>
    <property type="match status" value="1"/>
</dbReference>
<dbReference type="PROSITE" id="PS50122">
    <property type="entry name" value="CHEB"/>
    <property type="match status" value="1"/>
</dbReference>
<dbReference type="SUPFAM" id="SSF52738">
    <property type="entry name" value="Methylesterase CheB, C-terminal domain"/>
    <property type="match status" value="1"/>
</dbReference>
<dbReference type="SMART" id="SM00138">
    <property type="entry name" value="MeTrc"/>
    <property type="match status" value="1"/>
</dbReference>
<dbReference type="Gene3D" id="3.40.50.150">
    <property type="entry name" value="Vaccinia Virus protein VP39"/>
    <property type="match status" value="1"/>
</dbReference>
<dbReference type="InterPro" id="IPR022641">
    <property type="entry name" value="CheR_N"/>
</dbReference>
<dbReference type="GO" id="GO:0006935">
    <property type="term" value="P:chemotaxis"/>
    <property type="evidence" value="ECO:0007669"/>
    <property type="project" value="UniProtKB-UniRule"/>
</dbReference>
<dbReference type="OrthoDB" id="9816309at2"/>
<dbReference type="Pfam" id="PF01339">
    <property type="entry name" value="CheB_methylest"/>
    <property type="match status" value="1"/>
</dbReference>
<dbReference type="SUPFAM" id="SSF55874">
    <property type="entry name" value="ATPase domain of HSP90 chaperone/DNA topoisomerase II/histidine kinase"/>
    <property type="match status" value="1"/>
</dbReference>